<dbReference type="PRINTS" id="PR00160">
    <property type="entry name" value="GLUTAREDOXIN"/>
</dbReference>
<sequence>MTSEEIKKKVEDAINDHAIVAFTKSHCPYCKATKKTFEELNKEIHVVELDQCEDGAEIQAYLKTKTGQGTVPNIFIHQNHIGGNSDLQKLKEEGELLKMFH</sequence>
<dbReference type="InParanoid" id="F4S8J7"/>
<dbReference type="GO" id="GO:0034599">
    <property type="term" value="P:cellular response to oxidative stress"/>
    <property type="evidence" value="ECO:0007669"/>
    <property type="project" value="TreeGrafter"/>
</dbReference>
<feature type="domain" description="Glutaredoxin" evidence="5">
    <location>
        <begin position="19"/>
        <end position="81"/>
    </location>
</feature>
<dbReference type="PROSITE" id="PS51354">
    <property type="entry name" value="GLUTAREDOXIN_2"/>
    <property type="match status" value="1"/>
</dbReference>
<dbReference type="Pfam" id="PF00462">
    <property type="entry name" value="Glutaredoxin"/>
    <property type="match status" value="1"/>
</dbReference>
<dbReference type="Gene3D" id="3.40.30.10">
    <property type="entry name" value="Glutaredoxin"/>
    <property type="match status" value="1"/>
</dbReference>
<comment type="catalytic activity">
    <reaction evidence="1">
        <text>2 glutathione + H2O2 = glutathione disulfide + 2 H2O</text>
        <dbReference type="Rhea" id="RHEA:16833"/>
        <dbReference type="ChEBI" id="CHEBI:15377"/>
        <dbReference type="ChEBI" id="CHEBI:16240"/>
        <dbReference type="ChEBI" id="CHEBI:57925"/>
        <dbReference type="ChEBI" id="CHEBI:58297"/>
        <dbReference type="EC" id="1.11.1.9"/>
    </reaction>
</comment>
<dbReference type="CDD" id="cd03419">
    <property type="entry name" value="GRX_GRXh_1_2_like"/>
    <property type="match status" value="1"/>
</dbReference>
<dbReference type="GO" id="GO:0005737">
    <property type="term" value="C:cytoplasm"/>
    <property type="evidence" value="ECO:0007669"/>
    <property type="project" value="TreeGrafter"/>
</dbReference>
<dbReference type="EMBL" id="GL883165">
    <property type="protein sequence ID" value="EGF99002.1"/>
    <property type="molecule type" value="Genomic_DNA"/>
</dbReference>
<accession>F4S8J7</accession>
<evidence type="ECO:0000256" key="1">
    <source>
        <dbReference type="ARBA" id="ARBA00000217"/>
    </source>
</evidence>
<reference evidence="7" key="1">
    <citation type="journal article" date="2011" name="Proc. Natl. Acad. Sci. U.S.A.">
        <title>Obligate biotrophy features unraveled by the genomic analysis of rust fungi.</title>
        <authorList>
            <person name="Duplessis S."/>
            <person name="Cuomo C.A."/>
            <person name="Lin Y.-C."/>
            <person name="Aerts A."/>
            <person name="Tisserant E."/>
            <person name="Veneault-Fourrey C."/>
            <person name="Joly D.L."/>
            <person name="Hacquard S."/>
            <person name="Amselem J."/>
            <person name="Cantarel B.L."/>
            <person name="Chiu R."/>
            <person name="Coutinho P.M."/>
            <person name="Feau N."/>
            <person name="Field M."/>
            <person name="Frey P."/>
            <person name="Gelhaye E."/>
            <person name="Goldberg J."/>
            <person name="Grabherr M.G."/>
            <person name="Kodira C.D."/>
            <person name="Kohler A."/>
            <person name="Kuees U."/>
            <person name="Lindquist E.A."/>
            <person name="Lucas S.M."/>
            <person name="Mago R."/>
            <person name="Mauceli E."/>
            <person name="Morin E."/>
            <person name="Murat C."/>
            <person name="Pangilinan J.L."/>
            <person name="Park R."/>
            <person name="Pearson M."/>
            <person name="Quesneville H."/>
            <person name="Rouhier N."/>
            <person name="Sakthikumar S."/>
            <person name="Salamov A.A."/>
            <person name="Schmutz J."/>
            <person name="Selles B."/>
            <person name="Shapiro H."/>
            <person name="Tanguay P."/>
            <person name="Tuskan G.A."/>
            <person name="Henrissat B."/>
            <person name="Van de Peer Y."/>
            <person name="Rouze P."/>
            <person name="Ellis J.G."/>
            <person name="Dodds P.N."/>
            <person name="Schein J.E."/>
            <person name="Zhong S."/>
            <person name="Hamelin R.C."/>
            <person name="Grigoriev I.V."/>
            <person name="Szabo L.J."/>
            <person name="Martin F."/>
        </authorList>
    </citation>
    <scope>NUCLEOTIDE SEQUENCE [LARGE SCALE GENOMIC DNA]</scope>
    <source>
        <strain evidence="7">98AG31 / pathotype 3-4-7</strain>
    </source>
</reference>
<evidence type="ECO:0000256" key="2">
    <source>
        <dbReference type="ARBA" id="ARBA00012310"/>
    </source>
</evidence>
<dbReference type="FunFam" id="3.40.30.10:FF:000026">
    <property type="entry name" value="Glutaredoxin 2"/>
    <property type="match status" value="1"/>
</dbReference>
<dbReference type="PANTHER" id="PTHR45694">
    <property type="entry name" value="GLUTAREDOXIN 2"/>
    <property type="match status" value="1"/>
</dbReference>
<dbReference type="InterPro" id="IPR014025">
    <property type="entry name" value="Glutaredoxin_subgr"/>
</dbReference>
<dbReference type="InterPro" id="IPR036249">
    <property type="entry name" value="Thioredoxin-like_sf"/>
</dbReference>
<dbReference type="GeneID" id="18937070"/>
<dbReference type="HOGENOM" id="CLU_026126_7_2_1"/>
<evidence type="ECO:0000313" key="6">
    <source>
        <dbReference type="EMBL" id="EGF99002.1"/>
    </source>
</evidence>
<dbReference type="eggNOG" id="KOG1752">
    <property type="taxonomic scope" value="Eukaryota"/>
</dbReference>
<dbReference type="Proteomes" id="UP000001072">
    <property type="component" value="Unassembled WGS sequence"/>
</dbReference>
<dbReference type="RefSeq" id="XP_007417695.1">
    <property type="nucleotide sequence ID" value="XM_007417633.1"/>
</dbReference>
<keyword evidence="7" id="KW-1185">Reference proteome</keyword>
<dbReference type="SUPFAM" id="SSF52833">
    <property type="entry name" value="Thioredoxin-like"/>
    <property type="match status" value="1"/>
</dbReference>
<evidence type="ECO:0000256" key="4">
    <source>
        <dbReference type="ARBA" id="ARBA00035808"/>
    </source>
</evidence>
<dbReference type="GO" id="GO:0004602">
    <property type="term" value="F:glutathione peroxidase activity"/>
    <property type="evidence" value="ECO:0007669"/>
    <property type="project" value="UniProtKB-EC"/>
</dbReference>
<dbReference type="OrthoDB" id="418495at2759"/>
<dbReference type="InterPro" id="IPR011899">
    <property type="entry name" value="Glutaredoxin_euk/vir"/>
</dbReference>
<comment type="catalytic activity">
    <reaction evidence="4">
        <text>1-chloro-2,4-dinitrobenzene + glutathione = 2,4-dinitrophenyl-S-glutathione + chloride + H(+)</text>
        <dbReference type="Rhea" id="RHEA:51220"/>
        <dbReference type="ChEBI" id="CHEBI:15378"/>
        <dbReference type="ChEBI" id="CHEBI:17996"/>
        <dbReference type="ChEBI" id="CHEBI:34718"/>
        <dbReference type="ChEBI" id="CHEBI:57925"/>
        <dbReference type="ChEBI" id="CHEBI:133977"/>
        <dbReference type="EC" id="2.5.1.18"/>
    </reaction>
</comment>
<dbReference type="GO" id="GO:0015038">
    <property type="term" value="F:glutathione disulfide oxidoreductase activity"/>
    <property type="evidence" value="ECO:0007669"/>
    <property type="project" value="TreeGrafter"/>
</dbReference>
<evidence type="ECO:0000259" key="5">
    <source>
        <dbReference type="Pfam" id="PF00462"/>
    </source>
</evidence>
<evidence type="ECO:0000313" key="7">
    <source>
        <dbReference type="Proteomes" id="UP000001072"/>
    </source>
</evidence>
<keyword evidence="3" id="KW-0676">Redox-active center</keyword>
<evidence type="ECO:0000256" key="3">
    <source>
        <dbReference type="ARBA" id="ARBA00023284"/>
    </source>
</evidence>
<dbReference type="InterPro" id="IPR002109">
    <property type="entry name" value="Glutaredoxin"/>
</dbReference>
<dbReference type="KEGG" id="mlr:MELLADRAFT_94932"/>
<dbReference type="GO" id="GO:0005634">
    <property type="term" value="C:nucleus"/>
    <property type="evidence" value="ECO:0007669"/>
    <property type="project" value="TreeGrafter"/>
</dbReference>
<gene>
    <name evidence="6" type="ORF">MELLADRAFT_94932</name>
</gene>
<name>F4S8J7_MELLP</name>
<dbReference type="GO" id="GO:0004364">
    <property type="term" value="F:glutathione transferase activity"/>
    <property type="evidence" value="ECO:0007669"/>
    <property type="project" value="UniProtKB-EC"/>
</dbReference>
<dbReference type="VEuPathDB" id="FungiDB:MELLADRAFT_94932"/>
<dbReference type="AlphaFoldDB" id="F4S8J7"/>
<dbReference type="FunCoup" id="F4S8J7">
    <property type="interactions" value="228"/>
</dbReference>
<dbReference type="NCBIfam" id="TIGR02180">
    <property type="entry name" value="GRX_euk"/>
    <property type="match status" value="1"/>
</dbReference>
<dbReference type="STRING" id="747676.F4S8J7"/>
<dbReference type="PANTHER" id="PTHR45694:SF18">
    <property type="entry name" value="GLUTAREDOXIN-1-RELATED"/>
    <property type="match status" value="1"/>
</dbReference>
<protein>
    <recommendedName>
        <fullName evidence="2">glutathione peroxidase</fullName>
        <ecNumber evidence="2">1.11.1.9</ecNumber>
    </recommendedName>
</protein>
<dbReference type="EC" id="1.11.1.9" evidence="2"/>
<proteinExistence type="predicted"/>
<organism evidence="7">
    <name type="scientific">Melampsora larici-populina (strain 98AG31 / pathotype 3-4-7)</name>
    <name type="common">Poplar leaf rust fungus</name>
    <dbReference type="NCBI Taxonomy" id="747676"/>
    <lineage>
        <taxon>Eukaryota</taxon>
        <taxon>Fungi</taxon>
        <taxon>Dikarya</taxon>
        <taxon>Basidiomycota</taxon>
        <taxon>Pucciniomycotina</taxon>
        <taxon>Pucciniomycetes</taxon>
        <taxon>Pucciniales</taxon>
        <taxon>Melampsoraceae</taxon>
        <taxon>Melampsora</taxon>
    </lineage>
</organism>